<evidence type="ECO:0000256" key="1">
    <source>
        <dbReference type="ARBA" id="ARBA00022603"/>
    </source>
</evidence>
<reference evidence="8 9" key="1">
    <citation type="journal article" date="2014" name="Nat. Genet.">
        <title>Genome sequence of the hot pepper provides insights into the evolution of pungency in Capsicum species.</title>
        <authorList>
            <person name="Kim S."/>
            <person name="Park M."/>
            <person name="Yeom S.I."/>
            <person name="Kim Y.M."/>
            <person name="Lee J.M."/>
            <person name="Lee H.A."/>
            <person name="Seo E."/>
            <person name="Choi J."/>
            <person name="Cheong K."/>
            <person name="Kim K.T."/>
            <person name="Jung K."/>
            <person name="Lee G.W."/>
            <person name="Oh S.K."/>
            <person name="Bae C."/>
            <person name="Kim S.B."/>
            <person name="Lee H.Y."/>
            <person name="Kim S.Y."/>
            <person name="Kim M.S."/>
            <person name="Kang B.C."/>
            <person name="Jo Y.D."/>
            <person name="Yang H.B."/>
            <person name="Jeong H.J."/>
            <person name="Kang W.H."/>
            <person name="Kwon J.K."/>
            <person name="Shin C."/>
            <person name="Lim J.Y."/>
            <person name="Park J.H."/>
            <person name="Huh J.H."/>
            <person name="Kim J.S."/>
            <person name="Kim B.D."/>
            <person name="Cohen O."/>
            <person name="Paran I."/>
            <person name="Suh M.C."/>
            <person name="Lee S.B."/>
            <person name="Kim Y.K."/>
            <person name="Shin Y."/>
            <person name="Noh S.J."/>
            <person name="Park J."/>
            <person name="Seo Y.S."/>
            <person name="Kwon S.Y."/>
            <person name="Kim H.A."/>
            <person name="Park J.M."/>
            <person name="Kim H.J."/>
            <person name="Choi S.B."/>
            <person name="Bosland P.W."/>
            <person name="Reeves G."/>
            <person name="Jo S.H."/>
            <person name="Lee B.W."/>
            <person name="Cho H.T."/>
            <person name="Choi H.S."/>
            <person name="Lee M.S."/>
            <person name="Yu Y."/>
            <person name="Do Choi Y."/>
            <person name="Park B.S."/>
            <person name="van Deynze A."/>
            <person name="Ashrafi H."/>
            <person name="Hill T."/>
            <person name="Kim W.T."/>
            <person name="Pai H.S."/>
            <person name="Ahn H.K."/>
            <person name="Yeam I."/>
            <person name="Giovannoni J.J."/>
            <person name="Rose J.K."/>
            <person name="Sorensen I."/>
            <person name="Lee S.J."/>
            <person name="Kim R.W."/>
            <person name="Choi I.Y."/>
            <person name="Choi B.S."/>
            <person name="Lim J.S."/>
            <person name="Lee Y.H."/>
            <person name="Choi D."/>
        </authorList>
    </citation>
    <scope>NUCLEOTIDE SEQUENCE [LARGE SCALE GENOMIC DNA]</scope>
    <source>
        <strain evidence="9">cv. CM334</strain>
    </source>
</reference>
<dbReference type="OMA" id="LVWVLHD"/>
<comment type="caution">
    <text evidence="8">The sequence shown here is derived from an EMBL/GenBank/DDBJ whole genome shotgun (WGS) entry which is preliminary data.</text>
</comment>
<dbReference type="Pfam" id="PF00891">
    <property type="entry name" value="Methyltransf_2"/>
    <property type="match status" value="1"/>
</dbReference>
<dbReference type="OrthoDB" id="1606438at2759"/>
<dbReference type="InterPro" id="IPR036388">
    <property type="entry name" value="WH-like_DNA-bd_sf"/>
</dbReference>
<dbReference type="FunFam" id="3.40.50.150:FF:000294">
    <property type="entry name" value="O-methyltransferase family protein"/>
    <property type="match status" value="1"/>
</dbReference>
<comment type="similarity">
    <text evidence="4">Belongs to the class I-like SAM-binding methyltransferase superfamily. Cation-independent O-methyltransferase family. COMT subfamily.</text>
</comment>
<dbReference type="SMR" id="A0A1U8HGF6"/>
<dbReference type="Proteomes" id="UP000222542">
    <property type="component" value="Unassembled WGS sequence"/>
</dbReference>
<name>A0A1U8HGF6_CAPAN</name>
<keyword evidence="1" id="KW-0489">Methyltransferase</keyword>
<evidence type="ECO:0000313" key="8">
    <source>
        <dbReference type="EMBL" id="PHT62609.1"/>
    </source>
</evidence>
<evidence type="ECO:0000256" key="4">
    <source>
        <dbReference type="ARBA" id="ARBA00034481"/>
    </source>
</evidence>
<dbReference type="GO" id="GO:0008171">
    <property type="term" value="F:O-methyltransferase activity"/>
    <property type="evidence" value="ECO:0000318"/>
    <property type="project" value="GO_Central"/>
</dbReference>
<dbReference type="Gramene" id="PHT62609">
    <property type="protein sequence ID" value="PHT62609"/>
    <property type="gene ID" value="T459_33580"/>
</dbReference>
<dbReference type="GO" id="GO:0009813">
    <property type="term" value="P:flavonoid biosynthetic process"/>
    <property type="evidence" value="ECO:0007669"/>
    <property type="project" value="UniProtKB-ARBA"/>
</dbReference>
<keyword evidence="3" id="KW-0949">S-adenosyl-L-methionine</keyword>
<reference evidence="8 9" key="2">
    <citation type="journal article" date="2017" name="Genome Biol.">
        <title>New reference genome sequences of hot pepper reveal the massive evolution of plant disease-resistance genes by retroduplication.</title>
        <authorList>
            <person name="Kim S."/>
            <person name="Park J."/>
            <person name="Yeom S.I."/>
            <person name="Kim Y.M."/>
            <person name="Seo E."/>
            <person name="Kim K.T."/>
            <person name="Kim M.S."/>
            <person name="Lee J.M."/>
            <person name="Cheong K."/>
            <person name="Shin H.S."/>
            <person name="Kim S.B."/>
            <person name="Han K."/>
            <person name="Lee J."/>
            <person name="Park M."/>
            <person name="Lee H.A."/>
            <person name="Lee H.Y."/>
            <person name="Lee Y."/>
            <person name="Oh S."/>
            <person name="Lee J.H."/>
            <person name="Choi E."/>
            <person name="Choi E."/>
            <person name="Lee S.E."/>
            <person name="Jeon J."/>
            <person name="Kim H."/>
            <person name="Choi G."/>
            <person name="Song H."/>
            <person name="Lee J."/>
            <person name="Lee S.C."/>
            <person name="Kwon J.K."/>
            <person name="Lee H.Y."/>
            <person name="Koo N."/>
            <person name="Hong Y."/>
            <person name="Kim R.W."/>
            <person name="Kang W.H."/>
            <person name="Huh J.H."/>
            <person name="Kang B.C."/>
            <person name="Yang T.J."/>
            <person name="Lee Y.H."/>
            <person name="Bennetzen J.L."/>
            <person name="Choi D."/>
        </authorList>
    </citation>
    <scope>NUCLEOTIDE SEQUENCE [LARGE SCALE GENOMIC DNA]</scope>
    <source>
        <strain evidence="9">cv. CM334</strain>
    </source>
</reference>
<evidence type="ECO:0000259" key="6">
    <source>
        <dbReference type="Pfam" id="PF00891"/>
    </source>
</evidence>
<dbReference type="Gene3D" id="3.40.50.150">
    <property type="entry name" value="Vaccinia Virus protein VP39"/>
    <property type="match status" value="1"/>
</dbReference>
<dbReference type="PIRSF" id="PIRSF005739">
    <property type="entry name" value="O-mtase"/>
    <property type="match status" value="1"/>
</dbReference>
<dbReference type="InterPro" id="IPR036390">
    <property type="entry name" value="WH_DNA-bd_sf"/>
</dbReference>
<dbReference type="GO" id="GO:0008757">
    <property type="term" value="F:S-adenosylmethionine-dependent methyltransferase activity"/>
    <property type="evidence" value="ECO:0000318"/>
    <property type="project" value="GO_Central"/>
</dbReference>
<accession>A0A1U8G9R1</accession>
<evidence type="ECO:0000256" key="2">
    <source>
        <dbReference type="ARBA" id="ARBA00022679"/>
    </source>
</evidence>
<dbReference type="GO" id="GO:0032259">
    <property type="term" value="P:methylation"/>
    <property type="evidence" value="ECO:0000318"/>
    <property type="project" value="GO_Central"/>
</dbReference>
<keyword evidence="9" id="KW-1185">Reference proteome</keyword>
<sequence>MAEETSGVAKLIHEREEESQAQEYLWNCIFGFTETAVVKCAVELGISDYLETHKQQPVSLNQLSTAFGCCASSLYRILRFLTNRGIFKEVSSVGDGGDVLGYVQTPISRLLRRDGENSMAHLLLLQNSPFMLAPWHYLTARLLDKENTSPFNAVHGKDAWEYAKNNSEHNKLINDGMACHARMTTRVIIDNYAEIFKGIESLVDVGGGNGTTLGMLVKAFPWIKGINFDLPHVVSVAPHYDGVVHVEGDMFDSVPNAHAAFFMAVLHDWGDEECIRILKNCIKAISKDTGKVIIVETVLEEKIGNDKSLKDVGFMMDMVMMSHTSNGKERSAKEWAHILSEAGFSRHSIVNIPAIECIILAYP</sequence>
<dbReference type="EMBL" id="AYRZ02000070">
    <property type="protein sequence ID" value="PHT62609.1"/>
    <property type="molecule type" value="Genomic_DNA"/>
</dbReference>
<dbReference type="KEGG" id="cann:107880045"/>
<dbReference type="SUPFAM" id="SSF46785">
    <property type="entry name" value="Winged helix' DNA-binding domain"/>
    <property type="match status" value="1"/>
</dbReference>
<dbReference type="InterPro" id="IPR029063">
    <property type="entry name" value="SAM-dependent_MTases_sf"/>
</dbReference>
<gene>
    <name evidence="8" type="ORF">T459_33580</name>
</gene>
<organism evidence="8 9">
    <name type="scientific">Capsicum annuum</name>
    <name type="common">Capsicum pepper</name>
    <dbReference type="NCBI Taxonomy" id="4072"/>
    <lineage>
        <taxon>Eukaryota</taxon>
        <taxon>Viridiplantae</taxon>
        <taxon>Streptophyta</taxon>
        <taxon>Embryophyta</taxon>
        <taxon>Tracheophyta</taxon>
        <taxon>Spermatophyta</taxon>
        <taxon>Magnoliopsida</taxon>
        <taxon>eudicotyledons</taxon>
        <taxon>Gunneridae</taxon>
        <taxon>Pentapetalae</taxon>
        <taxon>asterids</taxon>
        <taxon>lamiids</taxon>
        <taxon>Solanales</taxon>
        <taxon>Solanaceae</taxon>
        <taxon>Solanoideae</taxon>
        <taxon>Capsiceae</taxon>
        <taxon>Capsicum</taxon>
    </lineage>
</organism>
<dbReference type="Pfam" id="PF08100">
    <property type="entry name" value="Dimerisation"/>
    <property type="match status" value="1"/>
</dbReference>
<evidence type="ECO:0000259" key="7">
    <source>
        <dbReference type="Pfam" id="PF08100"/>
    </source>
</evidence>
<dbReference type="PANTHER" id="PTHR11746">
    <property type="entry name" value="O-METHYLTRANSFERASE"/>
    <property type="match status" value="1"/>
</dbReference>
<dbReference type="InterPro" id="IPR012967">
    <property type="entry name" value="COMT_dimerisation"/>
</dbReference>
<keyword evidence="2" id="KW-0808">Transferase</keyword>
<dbReference type="InterPro" id="IPR016461">
    <property type="entry name" value="COMT-like"/>
</dbReference>
<feature type="domain" description="O-methyltransferase dimerisation" evidence="7">
    <location>
        <begin position="26"/>
        <end position="111"/>
    </location>
</feature>
<dbReference type="InterPro" id="IPR001077">
    <property type="entry name" value="COMT_C"/>
</dbReference>
<dbReference type="AlphaFoldDB" id="A0A1U8HGF6"/>
<evidence type="ECO:0000256" key="5">
    <source>
        <dbReference type="PIRSR" id="PIRSR005739-1"/>
    </source>
</evidence>
<evidence type="ECO:0000256" key="3">
    <source>
        <dbReference type="ARBA" id="ARBA00022691"/>
    </source>
</evidence>
<protein>
    <submittedName>
        <fullName evidence="8">Uncharacterized protein</fullName>
    </submittedName>
</protein>
<dbReference type="Gene3D" id="1.10.10.10">
    <property type="entry name" value="Winged helix-like DNA-binding domain superfamily/Winged helix DNA-binding domain"/>
    <property type="match status" value="1"/>
</dbReference>
<dbReference type="GO" id="GO:0046983">
    <property type="term" value="F:protein dimerization activity"/>
    <property type="evidence" value="ECO:0007669"/>
    <property type="project" value="InterPro"/>
</dbReference>
<dbReference type="PROSITE" id="PS51683">
    <property type="entry name" value="SAM_OMT_II"/>
    <property type="match status" value="1"/>
</dbReference>
<evidence type="ECO:0000313" key="9">
    <source>
        <dbReference type="Proteomes" id="UP000222542"/>
    </source>
</evidence>
<accession>A0A1U8HGF6</accession>
<proteinExistence type="inferred from homology"/>
<dbReference type="SUPFAM" id="SSF53335">
    <property type="entry name" value="S-adenosyl-L-methionine-dependent methyltransferases"/>
    <property type="match status" value="1"/>
</dbReference>
<feature type="active site" description="Proton acceptor" evidence="5">
    <location>
        <position position="267"/>
    </location>
</feature>
<feature type="domain" description="O-methyltransferase C-terminal" evidence="6">
    <location>
        <begin position="135"/>
        <end position="345"/>
    </location>
</feature>